<dbReference type="GO" id="GO:0004534">
    <property type="term" value="F:5'-3' RNA exonuclease activity"/>
    <property type="evidence" value="ECO:0007669"/>
    <property type="project" value="TreeGrafter"/>
</dbReference>
<dbReference type="PANTHER" id="PTHR42924:SF3">
    <property type="entry name" value="POLYMERASE_HISTIDINOL PHOSPHATASE N-TERMINAL DOMAIN-CONTAINING PROTEIN"/>
    <property type="match status" value="1"/>
</dbReference>
<dbReference type="GO" id="GO:0035312">
    <property type="term" value="F:5'-3' DNA exonuclease activity"/>
    <property type="evidence" value="ECO:0007669"/>
    <property type="project" value="TreeGrafter"/>
</dbReference>
<dbReference type="InterPro" id="IPR052018">
    <property type="entry name" value="PHP_domain"/>
</dbReference>
<dbReference type="Gene3D" id="3.20.20.140">
    <property type="entry name" value="Metal-dependent hydrolases"/>
    <property type="match status" value="1"/>
</dbReference>
<reference evidence="2 3" key="1">
    <citation type="submission" date="2023-12" db="EMBL/GenBank/DDBJ databases">
        <title>A high-quality genome assembly for Dillenia turbinata (Dilleniales).</title>
        <authorList>
            <person name="Chanderbali A."/>
        </authorList>
    </citation>
    <scope>NUCLEOTIDE SEQUENCE [LARGE SCALE GENOMIC DNA]</scope>
    <source>
        <strain evidence="2">LSX21</strain>
        <tissue evidence="2">Leaf</tissue>
    </source>
</reference>
<keyword evidence="3" id="KW-1185">Reference proteome</keyword>
<dbReference type="AlphaFoldDB" id="A0AAN8YV01"/>
<evidence type="ECO:0000313" key="3">
    <source>
        <dbReference type="Proteomes" id="UP001370490"/>
    </source>
</evidence>
<evidence type="ECO:0000313" key="2">
    <source>
        <dbReference type="EMBL" id="KAK6916079.1"/>
    </source>
</evidence>
<protein>
    <submittedName>
        <fullName evidence="2">Uncharacterized protein</fullName>
    </submittedName>
</protein>
<name>A0AAN8YV01_9MAGN</name>
<evidence type="ECO:0000256" key="1">
    <source>
        <dbReference type="SAM" id="MobiDB-lite"/>
    </source>
</evidence>
<accession>A0AAN8YV01</accession>
<organism evidence="2 3">
    <name type="scientific">Dillenia turbinata</name>
    <dbReference type="NCBI Taxonomy" id="194707"/>
    <lineage>
        <taxon>Eukaryota</taxon>
        <taxon>Viridiplantae</taxon>
        <taxon>Streptophyta</taxon>
        <taxon>Embryophyta</taxon>
        <taxon>Tracheophyta</taxon>
        <taxon>Spermatophyta</taxon>
        <taxon>Magnoliopsida</taxon>
        <taxon>eudicotyledons</taxon>
        <taxon>Gunneridae</taxon>
        <taxon>Pentapetalae</taxon>
        <taxon>Dilleniales</taxon>
        <taxon>Dilleniaceae</taxon>
        <taxon>Dillenia</taxon>
    </lineage>
</organism>
<feature type="region of interest" description="Disordered" evidence="1">
    <location>
        <begin position="148"/>
        <end position="167"/>
    </location>
</feature>
<sequence length="167" mass="18874">MYQLINLCVEESELVEPVHILAFYSSWGPTRSEELDKLLAKIRDGCYLRAKNVVPKRNSPNYPFKLEHVTKIAGKGVAPRRNHVARAMVEAAYVENMKQAFPSISMIMDPHMLLLGCRGSKPLVEEAAKLVHDTGGFVVLAYPWTQNKSSPHHQDVERSWSSWDGTL</sequence>
<dbReference type="PANTHER" id="PTHR42924">
    <property type="entry name" value="EXONUCLEASE"/>
    <property type="match status" value="1"/>
</dbReference>
<dbReference type="Gene3D" id="1.10.150.650">
    <property type="match status" value="1"/>
</dbReference>
<comment type="caution">
    <text evidence="2">The sequence shown here is derived from an EMBL/GenBank/DDBJ whole genome shotgun (WGS) entry which is preliminary data.</text>
</comment>
<gene>
    <name evidence="2" type="ORF">RJ641_018940</name>
</gene>
<dbReference type="Proteomes" id="UP001370490">
    <property type="component" value="Unassembled WGS sequence"/>
</dbReference>
<dbReference type="EMBL" id="JBAMMX010000024">
    <property type="protein sequence ID" value="KAK6916079.1"/>
    <property type="molecule type" value="Genomic_DNA"/>
</dbReference>
<proteinExistence type="predicted"/>